<evidence type="ECO:0000256" key="1">
    <source>
        <dbReference type="SAM" id="MobiDB-lite"/>
    </source>
</evidence>
<dbReference type="EMBL" id="KV407463">
    <property type="protein sequence ID" value="KZF20262.1"/>
    <property type="molecule type" value="Genomic_DNA"/>
</dbReference>
<feature type="transmembrane region" description="Helical" evidence="2">
    <location>
        <begin position="658"/>
        <end position="682"/>
    </location>
</feature>
<evidence type="ECO:0000313" key="3">
    <source>
        <dbReference type="EMBL" id="KZF20262.1"/>
    </source>
</evidence>
<name>A0A165ACR4_XYLHT</name>
<feature type="transmembrane region" description="Helical" evidence="2">
    <location>
        <begin position="736"/>
        <end position="757"/>
    </location>
</feature>
<keyword evidence="2" id="KW-0472">Membrane</keyword>
<dbReference type="OMA" id="MINEHIN"/>
<dbReference type="InterPro" id="IPR002523">
    <property type="entry name" value="MgTranspt_CorA/ZnTranspt_ZntB"/>
</dbReference>
<dbReference type="GeneID" id="28899590"/>
<feature type="compositionally biased region" description="Polar residues" evidence="1">
    <location>
        <begin position="50"/>
        <end position="62"/>
    </location>
</feature>
<feature type="compositionally biased region" description="Polar residues" evidence="1">
    <location>
        <begin position="15"/>
        <end position="29"/>
    </location>
</feature>
<organism evidence="3 4">
    <name type="scientific">Xylona heveae (strain CBS 132557 / TC161)</name>
    <dbReference type="NCBI Taxonomy" id="1328760"/>
    <lineage>
        <taxon>Eukaryota</taxon>
        <taxon>Fungi</taxon>
        <taxon>Dikarya</taxon>
        <taxon>Ascomycota</taxon>
        <taxon>Pezizomycotina</taxon>
        <taxon>Xylonomycetes</taxon>
        <taxon>Xylonales</taxon>
        <taxon>Xylonaceae</taxon>
        <taxon>Xylona</taxon>
    </lineage>
</organism>
<reference evidence="3 4" key="1">
    <citation type="journal article" date="2016" name="Fungal Biol.">
        <title>The genome of Xylona heveae provides a window into fungal endophytism.</title>
        <authorList>
            <person name="Gazis R."/>
            <person name="Kuo A."/>
            <person name="Riley R."/>
            <person name="LaButti K."/>
            <person name="Lipzen A."/>
            <person name="Lin J."/>
            <person name="Amirebrahimi M."/>
            <person name="Hesse C.N."/>
            <person name="Spatafora J.W."/>
            <person name="Henrissat B."/>
            <person name="Hainaut M."/>
            <person name="Grigoriev I.V."/>
            <person name="Hibbett D.S."/>
        </authorList>
    </citation>
    <scope>NUCLEOTIDE SEQUENCE [LARGE SCALE GENOMIC DNA]</scope>
    <source>
        <strain evidence="3 4">TC161</strain>
    </source>
</reference>
<feature type="compositionally biased region" description="Polar residues" evidence="1">
    <location>
        <begin position="161"/>
        <end position="173"/>
    </location>
</feature>
<keyword evidence="2" id="KW-0812">Transmembrane</keyword>
<feature type="transmembrane region" description="Helical" evidence="2">
    <location>
        <begin position="702"/>
        <end position="724"/>
    </location>
</feature>
<feature type="non-terminal residue" evidence="3">
    <location>
        <position position="793"/>
    </location>
</feature>
<dbReference type="GO" id="GO:0016020">
    <property type="term" value="C:membrane"/>
    <property type="evidence" value="ECO:0007669"/>
    <property type="project" value="InterPro"/>
</dbReference>
<dbReference type="AlphaFoldDB" id="A0A165ACR4"/>
<proteinExistence type="predicted"/>
<feature type="region of interest" description="Disordered" evidence="1">
    <location>
        <begin position="286"/>
        <end position="319"/>
    </location>
</feature>
<dbReference type="GO" id="GO:0046873">
    <property type="term" value="F:metal ion transmembrane transporter activity"/>
    <property type="evidence" value="ECO:0007669"/>
    <property type="project" value="InterPro"/>
</dbReference>
<evidence type="ECO:0000256" key="2">
    <source>
        <dbReference type="SAM" id="Phobius"/>
    </source>
</evidence>
<keyword evidence="4" id="KW-1185">Reference proteome</keyword>
<accession>A0A165ACR4</accession>
<dbReference type="Pfam" id="PF01544">
    <property type="entry name" value="CorA"/>
    <property type="match status" value="1"/>
</dbReference>
<feature type="compositionally biased region" description="Basic and acidic residues" evidence="1">
    <location>
        <begin position="294"/>
        <end position="304"/>
    </location>
</feature>
<feature type="region of interest" description="Disordered" evidence="1">
    <location>
        <begin position="1"/>
        <end position="216"/>
    </location>
</feature>
<feature type="compositionally biased region" description="Low complexity" evidence="1">
    <location>
        <begin position="93"/>
        <end position="108"/>
    </location>
</feature>
<feature type="compositionally biased region" description="Low complexity" evidence="1">
    <location>
        <begin position="64"/>
        <end position="84"/>
    </location>
</feature>
<sequence>MNPKNPLGIIDASCQPPSQVQSRSPGQLQSEEEMIGLDPTPAHPMRTLSRESSFAQFASWQPGSPLDSDSQSPSYPYRQYSQSSENDNSSCNSPSPGLLRSSSGLPLLSHRDTASPIRPIPASRLSELRGHTASTKQNPEYAGRGHHHHKFPSLSRLPKQSKASSTAVASGQSMELEELPHGHRTRPSQARFDDSSSHEHGAKSSAPSLSYISDEHRDDLRRKLPRELRRQHQCDELESDLIKEALTVGDILSFLRDYSQFRERPSGKIFDSLIWVETFAPPVVAPVSDPENQAVDRKSLGPEKGRRKKGRSKNSEDASAFLPKESFSQNLCRLRSLLQTQKCNCSLQLCILATKSDCVEEMFSFMQKAKASTKAQIGRLFGAPRRALIHTVSLEWDLEEDAFRRLLEVNTSESVSVRLPSAGPPPPPFDLSHLDGTSFTLRWQAKCPKYTMDFDVYVWQPFRKPPRDRYVQVHVLPTHSYNARRMILLVEDSHQLRRLRESRLQIRSDKVQNQFLVEDEILTTTFVVFDHMLSDTTRFLEGAIEQCNQLLYDGRARPSGSKVQFLAHLNDCLNKAVEDLGHSLICLSQVQRFLEECGQSLPDWDARDSYMKHTCNLKVDLEFLQDEFRGLGKRVNGFDGLRTMINEHINLLQNRRTMIITVLLALYVPLSFMTSFLGMNVWTERPKKGQKADGKIWSLNTFFIVSLPLAFGSIVVPLILGAIIRYIVQYILKHRAYWRIICAFLLFVYALTCYILVPILLPPIPGSTFVGALLMIITDILLIFFAIWKVYWA</sequence>
<evidence type="ECO:0000313" key="4">
    <source>
        <dbReference type="Proteomes" id="UP000076632"/>
    </source>
</evidence>
<dbReference type="InParanoid" id="A0A165ACR4"/>
<dbReference type="RefSeq" id="XP_018185817.1">
    <property type="nucleotide sequence ID" value="XM_018334453.1"/>
</dbReference>
<dbReference type="Gene3D" id="1.20.58.340">
    <property type="entry name" value="Magnesium transport protein CorA, transmembrane region"/>
    <property type="match status" value="1"/>
</dbReference>
<protein>
    <recommendedName>
        <fullName evidence="5">Cora-domain-containing protein</fullName>
    </recommendedName>
</protein>
<gene>
    <name evidence="3" type="ORF">L228DRAFT_262935</name>
</gene>
<keyword evidence="2" id="KW-1133">Transmembrane helix</keyword>
<evidence type="ECO:0008006" key="5">
    <source>
        <dbReference type="Google" id="ProtNLM"/>
    </source>
</evidence>
<dbReference type="Proteomes" id="UP000076632">
    <property type="component" value="Unassembled WGS sequence"/>
</dbReference>
<feature type="transmembrane region" description="Helical" evidence="2">
    <location>
        <begin position="769"/>
        <end position="791"/>
    </location>
</feature>
<feature type="compositionally biased region" description="Basic and acidic residues" evidence="1">
    <location>
        <begin position="191"/>
        <end position="202"/>
    </location>
</feature>
<dbReference type="OrthoDB" id="3231000at2759"/>